<dbReference type="AlphaFoldDB" id="A0A2W1BQE9"/>
<organism evidence="1 2">
    <name type="scientific">Helicoverpa armigera</name>
    <name type="common">Cotton bollworm</name>
    <name type="synonym">Heliothis armigera</name>
    <dbReference type="NCBI Taxonomy" id="29058"/>
    <lineage>
        <taxon>Eukaryota</taxon>
        <taxon>Metazoa</taxon>
        <taxon>Ecdysozoa</taxon>
        <taxon>Arthropoda</taxon>
        <taxon>Hexapoda</taxon>
        <taxon>Insecta</taxon>
        <taxon>Pterygota</taxon>
        <taxon>Neoptera</taxon>
        <taxon>Endopterygota</taxon>
        <taxon>Lepidoptera</taxon>
        <taxon>Glossata</taxon>
        <taxon>Ditrysia</taxon>
        <taxon>Noctuoidea</taxon>
        <taxon>Noctuidae</taxon>
        <taxon>Heliothinae</taxon>
        <taxon>Helicoverpa</taxon>
    </lineage>
</organism>
<sequence length="80" mass="9139">MECTQLNPVRLDDDPNSWEKAREIMNCKTYLNNYSPESEDVLLHAKMISRKVAVSGWVRAAQTGMVVAYYGRPTFNSGRQ</sequence>
<gene>
    <name evidence="1" type="primary">HaOG205661</name>
    <name evidence="1" type="ORF">B5X24_HaOG205661</name>
</gene>
<dbReference type="EMBL" id="KZ149982">
    <property type="protein sequence ID" value="PZC75795.1"/>
    <property type="molecule type" value="Genomic_DNA"/>
</dbReference>
<dbReference type="Proteomes" id="UP000249218">
    <property type="component" value="Unassembled WGS sequence"/>
</dbReference>
<protein>
    <submittedName>
        <fullName evidence="1">Uncharacterized protein</fullName>
    </submittedName>
</protein>
<keyword evidence="2" id="KW-1185">Reference proteome</keyword>
<proteinExistence type="predicted"/>
<evidence type="ECO:0000313" key="2">
    <source>
        <dbReference type="Proteomes" id="UP000249218"/>
    </source>
</evidence>
<reference evidence="1 2" key="1">
    <citation type="journal article" date="2017" name="BMC Biol.">
        <title>Genomic innovations, transcriptional plasticity and gene loss underlying the evolution and divergence of two highly polyphagous and invasive Helicoverpa pest species.</title>
        <authorList>
            <person name="Pearce S.L."/>
            <person name="Clarke D.F."/>
            <person name="East P.D."/>
            <person name="Elfekih S."/>
            <person name="Gordon K.H."/>
            <person name="Jermiin L.S."/>
            <person name="McGaughran A."/>
            <person name="Oakeshott J.G."/>
            <person name="Papanikolaou A."/>
            <person name="Perera O.P."/>
            <person name="Rane R.V."/>
            <person name="Richards S."/>
            <person name="Tay W.T."/>
            <person name="Walsh T.K."/>
            <person name="Anderson A."/>
            <person name="Anderson C.J."/>
            <person name="Asgari S."/>
            <person name="Board P.G."/>
            <person name="Bretschneider A."/>
            <person name="Campbell P.M."/>
            <person name="Chertemps T."/>
            <person name="Christeller J.T."/>
            <person name="Coppin C.W."/>
            <person name="Downes S.J."/>
            <person name="Duan G."/>
            <person name="Farnsworth C.A."/>
            <person name="Good R.T."/>
            <person name="Han L.B."/>
            <person name="Han Y.C."/>
            <person name="Hatje K."/>
            <person name="Horne I."/>
            <person name="Huang Y.P."/>
            <person name="Hughes D.S."/>
            <person name="Jacquin-Joly E."/>
            <person name="James W."/>
            <person name="Jhangiani S."/>
            <person name="Kollmar M."/>
            <person name="Kuwar S.S."/>
            <person name="Li S."/>
            <person name="Liu N.Y."/>
            <person name="Maibeche M.T."/>
            <person name="Miller J.R."/>
            <person name="Montagne N."/>
            <person name="Perry T."/>
            <person name="Qu J."/>
            <person name="Song S.V."/>
            <person name="Sutton G.G."/>
            <person name="Vogel H."/>
            <person name="Walenz B.P."/>
            <person name="Xu W."/>
            <person name="Zhang H.J."/>
            <person name="Zou Z."/>
            <person name="Batterham P."/>
            <person name="Edwards O.R."/>
            <person name="Feyereisen R."/>
            <person name="Gibbs R.A."/>
            <person name="Heckel D.G."/>
            <person name="McGrath A."/>
            <person name="Robin C."/>
            <person name="Scherer S.E."/>
            <person name="Worley K.C."/>
            <person name="Wu Y.D."/>
        </authorList>
    </citation>
    <scope>NUCLEOTIDE SEQUENCE [LARGE SCALE GENOMIC DNA]</scope>
    <source>
        <strain evidence="1">Harm_GR_Male_#8</strain>
        <tissue evidence="1">Whole organism</tissue>
    </source>
</reference>
<accession>A0A2W1BQE9</accession>
<name>A0A2W1BQE9_HELAM</name>
<evidence type="ECO:0000313" key="1">
    <source>
        <dbReference type="EMBL" id="PZC75795.1"/>
    </source>
</evidence>